<accession>A0A0M9FWG7</accession>
<feature type="compositionally biased region" description="Low complexity" evidence="1">
    <location>
        <begin position="26"/>
        <end position="37"/>
    </location>
</feature>
<name>A0A0M9FWG7_LEPPY</name>
<gene>
    <name evidence="2" type="ORF">ABB37_07238</name>
</gene>
<comment type="caution">
    <text evidence="2">The sequence shown here is derived from an EMBL/GenBank/DDBJ whole genome shotgun (WGS) entry which is preliminary data.</text>
</comment>
<dbReference type="RefSeq" id="XP_015655806.1">
    <property type="nucleotide sequence ID" value="XM_015805800.1"/>
</dbReference>
<dbReference type="RefSeq" id="XP_015655807.1">
    <property type="nucleotide sequence ID" value="XM_015805801.1"/>
</dbReference>
<dbReference type="OrthoDB" id="262843at2759"/>
<proteinExistence type="predicted"/>
<dbReference type="OMA" id="CALQLKC"/>
<evidence type="ECO:0000313" key="3">
    <source>
        <dbReference type="Proteomes" id="UP000037923"/>
    </source>
</evidence>
<feature type="region of interest" description="Disordered" evidence="1">
    <location>
        <begin position="26"/>
        <end position="109"/>
    </location>
</feature>
<evidence type="ECO:0000313" key="2">
    <source>
        <dbReference type="EMBL" id="KPA77367.1"/>
    </source>
</evidence>
<dbReference type="GeneID" id="26907524"/>
<sequence>MWSAHPPHPRTVGDVLRRPFSCKSTLSSAAATRSSLRCPSEERPTFLTEADASLAQRPVRPPSQPRGQSAPGPCKPPSGAPPHLRNDPPSSPPCEGAAPHETHKTRLLQRTRRPVDEALFCALRMEGEGTVAAQLRQLGPERLTSDFRLFCCRLSMHNVTAAQFTFLCAAVLNAAVSQRDCEVVFAFLRTEQGVGSLDVAELLSRLRTLFVSSDVLYALQLKRMLETNALSECAVSMDELQKAFAGLQRLLEPSTVERQVSLQLKTLYAELSRIHAQYAVLVPTFRAEARRLAPALCAVVQSLGWDGAWEDEKKSVALSTTSGAATAATPSAEAACTSPVAVTATSPTVVLSTVTELYRQRLAAQETAEQAREAGRFGGSFGAAACRAIRHSAWRTSDSVVDVTNPHFLADAYATGRVVCSQD</sequence>
<dbReference type="EMBL" id="LGTL01000017">
    <property type="protein sequence ID" value="KPA77368.1"/>
    <property type="molecule type" value="Genomic_DNA"/>
</dbReference>
<protein>
    <submittedName>
        <fullName evidence="2">Uncharacterized protein</fullName>
    </submittedName>
</protein>
<dbReference type="EMBL" id="LGTL01000017">
    <property type="protein sequence ID" value="KPA77367.1"/>
    <property type="molecule type" value="Genomic_DNA"/>
</dbReference>
<organism evidence="2 3">
    <name type="scientific">Leptomonas pyrrhocoris</name>
    <name type="common">Firebug parasite</name>
    <dbReference type="NCBI Taxonomy" id="157538"/>
    <lineage>
        <taxon>Eukaryota</taxon>
        <taxon>Discoba</taxon>
        <taxon>Euglenozoa</taxon>
        <taxon>Kinetoplastea</taxon>
        <taxon>Metakinetoplastina</taxon>
        <taxon>Trypanosomatida</taxon>
        <taxon>Trypanosomatidae</taxon>
        <taxon>Leishmaniinae</taxon>
        <taxon>Leptomonas</taxon>
    </lineage>
</organism>
<dbReference type="Proteomes" id="UP000037923">
    <property type="component" value="Unassembled WGS sequence"/>
</dbReference>
<evidence type="ECO:0000256" key="1">
    <source>
        <dbReference type="SAM" id="MobiDB-lite"/>
    </source>
</evidence>
<dbReference type="AlphaFoldDB" id="A0A0M9FWG7"/>
<reference evidence="2 3" key="1">
    <citation type="submission" date="2015-07" db="EMBL/GenBank/DDBJ databases">
        <title>High-quality genome of monoxenous trypanosomatid Leptomonas pyrrhocoris.</title>
        <authorList>
            <person name="Flegontov P."/>
            <person name="Butenko A."/>
            <person name="Firsov S."/>
            <person name="Vlcek C."/>
            <person name="Logacheva M.D."/>
            <person name="Field M."/>
            <person name="Filatov D."/>
            <person name="Flegontova O."/>
            <person name="Gerasimov E."/>
            <person name="Jackson A.P."/>
            <person name="Kelly S."/>
            <person name="Opperdoes F."/>
            <person name="O'Reilly A."/>
            <person name="Votypka J."/>
            <person name="Yurchenko V."/>
            <person name="Lukes J."/>
        </authorList>
    </citation>
    <scope>NUCLEOTIDE SEQUENCE [LARGE SCALE GENOMIC DNA]</scope>
    <source>
        <strain evidence="2">H10</strain>
    </source>
</reference>
<keyword evidence="3" id="KW-1185">Reference proteome</keyword>
<dbReference type="VEuPathDB" id="TriTrypDB:LpyrH10_17_1700"/>